<dbReference type="Proteomes" id="UP000244248">
    <property type="component" value="Unassembled WGS sequence"/>
</dbReference>
<dbReference type="PANTHER" id="PTHR43395">
    <property type="entry name" value="SENSOR HISTIDINE KINASE CHEA"/>
    <property type="match status" value="1"/>
</dbReference>
<dbReference type="Gene3D" id="1.20.120.160">
    <property type="entry name" value="HPT domain"/>
    <property type="match status" value="6"/>
</dbReference>
<comment type="function">
    <text evidence="8">Involved in the transmission of sensory signals from the chemoreceptors to the flagellar motors. CheA is autophosphorylated; it can transfer its phosphate group to either CheB or CheY.</text>
</comment>
<dbReference type="Gene3D" id="3.30.565.10">
    <property type="entry name" value="Histidine kinase-like ATPase, C-terminal domain"/>
    <property type="match status" value="1"/>
</dbReference>
<sequence length="1985" mass="215695">MNFDQTATFNSGLHWVRSEFDHSLTRARTLIEYHIENPEDVLPLQQALVELHTVRGTASMIQCFGVATVAEEMKTVLHEIMQGRIQELEPAYSALLGATVQVSDYIDALSSGMDDCVIVLQPILSELRLSRGKTLVTELELFSAQLNAFDHGKPLLPGTAMVGDAAGEARKLLPVFQASMLNWLKNNVDVNASLGRIGKIAEQIAAQSTNASIHQLWRTVAAVVEALLTRTLEDSMDLKRAMGATAQQIRALVDEGEAAAAAKLADLNYQLLFFVARSSGQGPRVTTLRKLFRLNSHLPTTEQIEQRRIRIRGPGIGLLTRVADEIRRDFTQVKDSIDLSVRSGGKAGIGLEETRNRLQRIANTLATLGLPALQRVVGNQVKLLESLEADASSSNLWMDIATSILQVEHSLEDALFSQIVRSKKGAGGVSEVDKGIPHSRDLAEGTAALLRESLVNLARIKSSVDAYIRGNESEPPSDAQRLLREIIAGFDVLQNNRAVELISALEHYVLSPAFAQLRDTQGLAERFADAIAAIEFYIEAIRDHVPNVEPMLDSMAHYVGQLNVVEEAPAVPELEELELVLEQPELVVPVAPVAVIKSAPVVVAAEDVDPEIRGIFLEEASEVLSTLDSALPRLRRDAQDMDTLTTVRRAFHTLKGSGRMVGAQQIGDFGWAVESLLNRCLDGSVPAGAVVVDAIVDAVAMLPGLIESFRNNAAPDPALQALIERASNLAEGRGAQDAEELDMTAIFREDAREKLEAVTHWLEQQNRSFEWFAVEDEVVRSFHTLRGAAHIVHSPSISELSGALETYLDSARGAGLELPRAALVLIEDAEQTLRRWVDAIGTPAASSQDLAPWLERIQALQAEVPEQARQATADRQLAEIFSSEAFDLVQKIEETAKAWAHAPENLQGAGEIKALSHTLLGAALMSQCSSIAIAGRALNVRMGIVATHSIKPESGFFSAFDNIAEGFYQLIDAYREGKALNDGSDLVAQIEALPLSGHAELAAPTSSVQEEIIEMPPVVETEESITPEGLSADQELAAIFIGEARELLENLDAYASAWEKNPAAAESGAAVKSVLHTLKGSARVAGSNGLGEVAQYMESLVATALSESRADAALFSRLHQASDGLHRVLAEMERGGIPNVSALMSDIESAAPAQSSFVEPLETVEEVVPQVEPIAAPVRQEYVASIPAAPVVQSADDELAEIFSAEASELLETLQQNFNAWQRDPREFAPAREMQRALHTLKGGARMAGLDAMGDVSHEMETRINNFEVRGASDSNDLKPVAADLETLHHMHDLLSRGDTASLRGAGAVPTGPKVESYDEKSVIAGAVPEVIEAVFAAPLAPLLDGVWDPMLFWKPESEQTGLAALRRETARVPVESLDNMLNEAGEISIYRSRLEEQHSALQAQLNEMSQAVTRVREQLRMMDMETEAQISARGRGPNDRLDRYAGDFDPLEMDRYTRMQELSRSLSESVGDLSSLHTTMDGLVGEAETLLLQQARINTDVQQGLMRTLMVPFSRQVARLQRVVKQAAQDNGKMAEAQFVGIESELDRNVLERMTAPLEHLMRNAVVHGIEDPQTRVAAGKGATGTVSVTLRREGTQLLVELRDDGKGLDFDAIRATAIKRGLIPADAQVADEDVAQFIFEAGFSTAKSLTQDAGRGIGMDVVAAEVKQLGGTLEIGSETGKGARFLIRLPLNLAISQALLVSVSNEMYAIPLPSIEGIARIPREQLDALYDENGPTYGYGGHEYRVRYLGDFIGASRAAPKEGKTVSAILVRLGEGLGTQDRRIAVVVDSLFGNREVVSKAVGPMISAVVGVSSATILADGRVVLILDVPALTQDRTRRALITLAAGKADSVNTEVDTRELVMVVDDSITIRRVTERLLLKNGYRVSTAKDGLDAMAKLQTENPVTVLLDIEMPRADGFEVATFIRNNERLRNLPIIMITSRSGDKHRERAMQIGVNRYLIKPYQEDQLISEVRGVLEETRGS</sequence>
<dbReference type="EC" id="2.7.13.3" evidence="2"/>
<feature type="modified residue" description="Phosphohistidine" evidence="9">
    <location>
        <position position="652"/>
    </location>
</feature>
<dbReference type="GO" id="GO:0000155">
    <property type="term" value="F:phosphorelay sensor kinase activity"/>
    <property type="evidence" value="ECO:0007669"/>
    <property type="project" value="InterPro"/>
</dbReference>
<dbReference type="Gene3D" id="2.30.30.40">
    <property type="entry name" value="SH3 Domains"/>
    <property type="match status" value="1"/>
</dbReference>
<feature type="modified residue" description="Phosphohistidine" evidence="9">
    <location>
        <position position="783"/>
    </location>
</feature>
<proteinExistence type="predicted"/>
<name>A0A2T5MI59_9GAMM</name>
<dbReference type="InterPro" id="IPR036641">
    <property type="entry name" value="HPT_dom_sf"/>
</dbReference>
<evidence type="ECO:0000256" key="3">
    <source>
        <dbReference type="ARBA" id="ARBA00021495"/>
    </source>
</evidence>
<feature type="coiled-coil region" evidence="11">
    <location>
        <begin position="1392"/>
        <end position="1419"/>
    </location>
</feature>
<reference evidence="16 17" key="1">
    <citation type="submission" date="2018-04" db="EMBL/GenBank/DDBJ databases">
        <title>Novel species isolated from glacier.</title>
        <authorList>
            <person name="Liu Q."/>
            <person name="Xin Y.-H."/>
        </authorList>
    </citation>
    <scope>NUCLEOTIDE SEQUENCE [LARGE SCALE GENOMIC DNA]</scope>
    <source>
        <strain evidence="16 17">GT1R17</strain>
    </source>
</reference>
<dbReference type="OrthoDB" id="9803176at2"/>
<evidence type="ECO:0000313" key="17">
    <source>
        <dbReference type="Proteomes" id="UP000244248"/>
    </source>
</evidence>
<keyword evidence="5" id="KW-0808">Transferase</keyword>
<dbReference type="InterPro" id="IPR008207">
    <property type="entry name" value="Sig_transdc_His_kin_Hpt_dom"/>
</dbReference>
<feature type="domain" description="HPt" evidence="15">
    <location>
        <begin position="736"/>
        <end position="840"/>
    </location>
</feature>
<dbReference type="SMART" id="SM00448">
    <property type="entry name" value="REC"/>
    <property type="match status" value="1"/>
</dbReference>
<evidence type="ECO:0000313" key="16">
    <source>
        <dbReference type="EMBL" id="PTU32258.1"/>
    </source>
</evidence>
<accession>A0A2T5MI59</accession>
<dbReference type="Pfam" id="PF01584">
    <property type="entry name" value="CheW"/>
    <property type="match status" value="1"/>
</dbReference>
<comment type="caution">
    <text evidence="16">The sequence shown here is derived from an EMBL/GenBank/DDBJ whole genome shotgun (WGS) entry which is preliminary data.</text>
</comment>
<dbReference type="Pfam" id="PF01627">
    <property type="entry name" value="Hpt"/>
    <property type="match status" value="4"/>
</dbReference>
<evidence type="ECO:0000259" key="13">
    <source>
        <dbReference type="PROSITE" id="PS50110"/>
    </source>
</evidence>
<dbReference type="SUPFAM" id="SSF55874">
    <property type="entry name" value="ATPase domain of HSP90 chaperone/DNA topoisomerase II/histidine kinase"/>
    <property type="match status" value="1"/>
</dbReference>
<evidence type="ECO:0000256" key="6">
    <source>
        <dbReference type="ARBA" id="ARBA00022777"/>
    </source>
</evidence>
<feature type="domain" description="Response regulatory" evidence="13">
    <location>
        <begin position="1863"/>
        <end position="1979"/>
    </location>
</feature>
<dbReference type="PANTHER" id="PTHR43395:SF8">
    <property type="entry name" value="HISTIDINE KINASE"/>
    <property type="match status" value="1"/>
</dbReference>
<dbReference type="EMBL" id="QANS01000002">
    <property type="protein sequence ID" value="PTU32258.1"/>
    <property type="molecule type" value="Genomic_DNA"/>
</dbReference>
<keyword evidence="17" id="KW-1185">Reference proteome</keyword>
<dbReference type="PROSITE" id="PS50109">
    <property type="entry name" value="HIS_KIN"/>
    <property type="match status" value="1"/>
</dbReference>
<evidence type="ECO:0000256" key="2">
    <source>
        <dbReference type="ARBA" id="ARBA00012438"/>
    </source>
</evidence>
<dbReference type="InterPro" id="IPR036890">
    <property type="entry name" value="HATPase_C_sf"/>
</dbReference>
<evidence type="ECO:0000256" key="11">
    <source>
        <dbReference type="SAM" id="Coils"/>
    </source>
</evidence>
<evidence type="ECO:0000259" key="12">
    <source>
        <dbReference type="PROSITE" id="PS50109"/>
    </source>
</evidence>
<feature type="domain" description="CheW-like" evidence="14">
    <location>
        <begin position="1697"/>
        <end position="1840"/>
    </location>
</feature>
<dbReference type="InterPro" id="IPR001789">
    <property type="entry name" value="Sig_transdc_resp-reg_receiver"/>
</dbReference>
<dbReference type="InterPro" id="IPR011006">
    <property type="entry name" value="CheY-like_superfamily"/>
</dbReference>
<dbReference type="SUPFAM" id="SSF50341">
    <property type="entry name" value="CheW-like"/>
    <property type="match status" value="1"/>
</dbReference>
<gene>
    <name evidence="16" type="ORF">CJD38_06290</name>
</gene>
<organism evidence="16 17">
    <name type="scientific">Stenotrophobium rhamnosiphilum</name>
    <dbReference type="NCBI Taxonomy" id="2029166"/>
    <lineage>
        <taxon>Bacteria</taxon>
        <taxon>Pseudomonadati</taxon>
        <taxon>Pseudomonadota</taxon>
        <taxon>Gammaproteobacteria</taxon>
        <taxon>Nevskiales</taxon>
        <taxon>Nevskiaceae</taxon>
        <taxon>Stenotrophobium</taxon>
    </lineage>
</organism>
<evidence type="ECO:0000259" key="15">
    <source>
        <dbReference type="PROSITE" id="PS50894"/>
    </source>
</evidence>
<comment type="catalytic activity">
    <reaction evidence="1">
        <text>ATP + protein L-histidine = ADP + protein N-phospho-L-histidine.</text>
        <dbReference type="EC" id="2.7.13.3"/>
    </reaction>
</comment>
<feature type="modified residue" description="Phosphohistidine" evidence="9">
    <location>
        <position position="1239"/>
    </location>
</feature>
<dbReference type="SMART" id="SM00387">
    <property type="entry name" value="HATPase_c"/>
    <property type="match status" value="1"/>
</dbReference>
<feature type="modified residue" description="4-aspartylphosphate" evidence="10">
    <location>
        <position position="1912"/>
    </location>
</feature>
<dbReference type="SMART" id="SM01231">
    <property type="entry name" value="H-kinase_dim"/>
    <property type="match status" value="1"/>
</dbReference>
<keyword evidence="4 10" id="KW-0597">Phosphoprotein</keyword>
<keyword evidence="7" id="KW-0902">Two-component regulatory system</keyword>
<feature type="domain" description="HPt" evidence="15">
    <location>
        <begin position="1192"/>
        <end position="1298"/>
    </location>
</feature>
<feature type="modified residue" description="Phosphohistidine" evidence="9">
    <location>
        <position position="1076"/>
    </location>
</feature>
<dbReference type="InterPro" id="IPR002545">
    <property type="entry name" value="CheW-lke_dom"/>
</dbReference>
<dbReference type="Gene3D" id="3.40.50.2300">
    <property type="match status" value="1"/>
</dbReference>
<dbReference type="Pfam" id="PF02518">
    <property type="entry name" value="HATPase_c"/>
    <property type="match status" value="1"/>
</dbReference>
<feature type="domain" description="Histidine kinase" evidence="12">
    <location>
        <begin position="1559"/>
        <end position="1695"/>
    </location>
</feature>
<keyword evidence="11" id="KW-0175">Coiled coil</keyword>
<dbReference type="RefSeq" id="WP_107939450.1">
    <property type="nucleotide sequence ID" value="NZ_QANS01000002.1"/>
</dbReference>
<dbReference type="CDD" id="cd00088">
    <property type="entry name" value="HPT"/>
    <property type="match status" value="4"/>
</dbReference>
<dbReference type="Gene3D" id="1.10.287.560">
    <property type="entry name" value="Histidine kinase CheA-like, homodimeric domain"/>
    <property type="match status" value="1"/>
</dbReference>
<dbReference type="SUPFAM" id="SSF47226">
    <property type="entry name" value="Histidine-containing phosphotransfer domain, HPT domain"/>
    <property type="match status" value="6"/>
</dbReference>
<dbReference type="InterPro" id="IPR051315">
    <property type="entry name" value="Bact_Chemotaxis_CheA"/>
</dbReference>
<feature type="domain" description="HPt" evidence="15">
    <location>
        <begin position="1029"/>
        <end position="1132"/>
    </location>
</feature>
<protein>
    <recommendedName>
        <fullName evidence="3">Chemotaxis protein CheA</fullName>
        <ecNumber evidence="2">2.7.13.3</ecNumber>
    </recommendedName>
</protein>
<dbReference type="InterPro" id="IPR003594">
    <property type="entry name" value="HATPase_dom"/>
</dbReference>
<evidence type="ECO:0000256" key="8">
    <source>
        <dbReference type="ARBA" id="ARBA00035100"/>
    </source>
</evidence>
<evidence type="ECO:0000256" key="1">
    <source>
        <dbReference type="ARBA" id="ARBA00000085"/>
    </source>
</evidence>
<dbReference type="PROSITE" id="PS50851">
    <property type="entry name" value="CHEW"/>
    <property type="match status" value="1"/>
</dbReference>
<evidence type="ECO:0000259" key="14">
    <source>
        <dbReference type="PROSITE" id="PS50851"/>
    </source>
</evidence>
<dbReference type="Pfam" id="PF26379">
    <property type="entry name" value="FimL_2nd"/>
    <property type="match status" value="1"/>
</dbReference>
<keyword evidence="6" id="KW-0418">Kinase</keyword>
<evidence type="ECO:0000256" key="5">
    <source>
        <dbReference type="ARBA" id="ARBA00022679"/>
    </source>
</evidence>
<dbReference type="SMART" id="SM00073">
    <property type="entry name" value="HPT"/>
    <property type="match status" value="4"/>
</dbReference>
<dbReference type="FunFam" id="3.30.565.10:FF:000016">
    <property type="entry name" value="Chemotaxis protein CheA, putative"/>
    <property type="match status" value="1"/>
</dbReference>
<dbReference type="CDD" id="cd17546">
    <property type="entry name" value="REC_hyHK_CKI1_RcsC-like"/>
    <property type="match status" value="1"/>
</dbReference>
<evidence type="ECO:0000256" key="7">
    <source>
        <dbReference type="ARBA" id="ARBA00023012"/>
    </source>
</evidence>
<dbReference type="GO" id="GO:0006935">
    <property type="term" value="P:chemotaxis"/>
    <property type="evidence" value="ECO:0007669"/>
    <property type="project" value="InterPro"/>
</dbReference>
<dbReference type="GO" id="GO:0005737">
    <property type="term" value="C:cytoplasm"/>
    <property type="evidence" value="ECO:0007669"/>
    <property type="project" value="InterPro"/>
</dbReference>
<dbReference type="InterPro" id="IPR004358">
    <property type="entry name" value="Sig_transdc_His_kin-like_C"/>
</dbReference>
<dbReference type="InterPro" id="IPR036061">
    <property type="entry name" value="CheW-like_dom_sf"/>
</dbReference>
<dbReference type="InterPro" id="IPR037006">
    <property type="entry name" value="CheA-like_homodim_sf"/>
</dbReference>
<dbReference type="PROSITE" id="PS50110">
    <property type="entry name" value="RESPONSE_REGULATORY"/>
    <property type="match status" value="1"/>
</dbReference>
<dbReference type="Pfam" id="PF00072">
    <property type="entry name" value="Response_reg"/>
    <property type="match status" value="1"/>
</dbReference>
<dbReference type="PRINTS" id="PR00344">
    <property type="entry name" value="BCTRLSENSOR"/>
</dbReference>
<dbReference type="InterPro" id="IPR004105">
    <property type="entry name" value="CheA-like_dim"/>
</dbReference>
<evidence type="ECO:0000256" key="4">
    <source>
        <dbReference type="ARBA" id="ARBA00022553"/>
    </source>
</evidence>
<feature type="domain" description="HPt" evidence="15">
    <location>
        <begin position="605"/>
        <end position="709"/>
    </location>
</feature>
<dbReference type="SMART" id="SM00260">
    <property type="entry name" value="CheW"/>
    <property type="match status" value="1"/>
</dbReference>
<evidence type="ECO:0000256" key="9">
    <source>
        <dbReference type="PROSITE-ProRule" id="PRU00110"/>
    </source>
</evidence>
<dbReference type="InterPro" id="IPR005467">
    <property type="entry name" value="His_kinase_dom"/>
</dbReference>
<dbReference type="PROSITE" id="PS50894">
    <property type="entry name" value="HPT"/>
    <property type="match status" value="4"/>
</dbReference>
<dbReference type="InterPro" id="IPR058661">
    <property type="entry name" value="FimL_2nd"/>
</dbReference>
<evidence type="ECO:0000256" key="10">
    <source>
        <dbReference type="PROSITE-ProRule" id="PRU00169"/>
    </source>
</evidence>
<dbReference type="SUPFAM" id="SSF52172">
    <property type="entry name" value="CheY-like"/>
    <property type="match status" value="1"/>
</dbReference>